<dbReference type="Pfam" id="PF00067">
    <property type="entry name" value="p450"/>
    <property type="match status" value="1"/>
</dbReference>
<keyword evidence="16" id="KW-1185">Reference proteome</keyword>
<evidence type="ECO:0000256" key="3">
    <source>
        <dbReference type="ARBA" id="ARBA00004721"/>
    </source>
</evidence>
<dbReference type="GO" id="GO:0005506">
    <property type="term" value="F:iron ion binding"/>
    <property type="evidence" value="ECO:0007669"/>
    <property type="project" value="InterPro"/>
</dbReference>
<evidence type="ECO:0000313" key="16">
    <source>
        <dbReference type="Proteomes" id="UP000775547"/>
    </source>
</evidence>
<dbReference type="InterPro" id="IPR001128">
    <property type="entry name" value="Cyt_P450"/>
</dbReference>
<evidence type="ECO:0000256" key="5">
    <source>
        <dbReference type="ARBA" id="ARBA00022617"/>
    </source>
</evidence>
<feature type="binding site" description="axial binding residue" evidence="13">
    <location>
        <position position="430"/>
    </location>
    <ligand>
        <name>heme</name>
        <dbReference type="ChEBI" id="CHEBI:30413"/>
    </ligand>
    <ligandPart>
        <name>Fe</name>
        <dbReference type="ChEBI" id="CHEBI:18248"/>
    </ligandPart>
</feature>
<evidence type="ECO:0000256" key="10">
    <source>
        <dbReference type="ARBA" id="ARBA00023004"/>
    </source>
</evidence>
<keyword evidence="7 13" id="KW-0479">Metal-binding</keyword>
<reference evidence="15" key="1">
    <citation type="submission" date="2020-07" db="EMBL/GenBank/DDBJ databases">
        <authorList>
            <person name="Nieuwenhuis M."/>
            <person name="Van De Peppel L.J.J."/>
        </authorList>
    </citation>
    <scope>NUCLEOTIDE SEQUENCE</scope>
    <source>
        <strain evidence="15">AP01</strain>
        <tissue evidence="15">Mycelium</tissue>
    </source>
</reference>
<dbReference type="Gene3D" id="1.10.630.10">
    <property type="entry name" value="Cytochrome P450"/>
    <property type="match status" value="1"/>
</dbReference>
<evidence type="ECO:0000256" key="7">
    <source>
        <dbReference type="ARBA" id="ARBA00022723"/>
    </source>
</evidence>
<evidence type="ECO:0000256" key="4">
    <source>
        <dbReference type="ARBA" id="ARBA00010617"/>
    </source>
</evidence>
<evidence type="ECO:0000256" key="2">
    <source>
        <dbReference type="ARBA" id="ARBA00004370"/>
    </source>
</evidence>
<reference evidence="15" key="2">
    <citation type="submission" date="2021-10" db="EMBL/GenBank/DDBJ databases">
        <title>Phylogenomics reveals ancestral predisposition of the termite-cultivated fungus Termitomyces towards a domesticated lifestyle.</title>
        <authorList>
            <person name="Auxier B."/>
            <person name="Grum-Grzhimaylo A."/>
            <person name="Cardenas M.E."/>
            <person name="Lodge J.D."/>
            <person name="Laessoe T."/>
            <person name="Pedersen O."/>
            <person name="Smith M.E."/>
            <person name="Kuyper T.W."/>
            <person name="Franco-Molano E.A."/>
            <person name="Baroni T.J."/>
            <person name="Aanen D.K."/>
        </authorList>
    </citation>
    <scope>NUCLEOTIDE SEQUENCE</scope>
    <source>
        <strain evidence="15">AP01</strain>
        <tissue evidence="15">Mycelium</tissue>
    </source>
</reference>
<dbReference type="AlphaFoldDB" id="A0A9P7G8K5"/>
<keyword evidence="5 13" id="KW-0349">Heme</keyword>
<keyword evidence="10 13" id="KW-0408">Iron</keyword>
<comment type="cofactor">
    <cofactor evidence="1 13">
        <name>heme</name>
        <dbReference type="ChEBI" id="CHEBI:30413"/>
    </cofactor>
</comment>
<sequence length="486" mass="54801">MLKTRLALKHIPGPRPSSGLWGEEWELYHSLPGSAYLRWHKDFGKVVKINGAFGHQILSITDKRAISFIIGEGTYSFPKPNGVREWFKATLGEGILWVEGKNAHEKQRRTLAPALSQQSVRNLTHIFYETSSKLAFQWMKLFDKSHAEEVEIEVTNWAGRFALDTIGRAAFSYDFDCLSGEPHALAETLDGLTNNENKLTSFYMRALFWIFPSILSIGKKGEMIRRTKQELGHIASKMWRDAKIAGDSEGRTLMALMLKADQAAGQYMDEEEIVSQMRTTISAGYETVSAIVAWVLYELSQHPTVQLELREETSTSRDSPFDELNNKYPLLDAVLMETLRLHPAILENHHEAADTITVPLSEPLPGTFETHLVIPKGTTIAIPLNVIQTDPAVWGPDAHQFRPQRWIERKDSGIRSGRELLTFSEGPRSCIGKAFALAEIKALTVTLLRQFAFSCPYEIEAFQSFVIRPRVIGQGHSSLPLLVRKL</sequence>
<dbReference type="GO" id="GO:0016705">
    <property type="term" value="F:oxidoreductase activity, acting on paired donors, with incorporation or reduction of molecular oxygen"/>
    <property type="evidence" value="ECO:0007669"/>
    <property type="project" value="InterPro"/>
</dbReference>
<comment type="pathway">
    <text evidence="3">Secondary metabolite biosynthesis; terpenoid biosynthesis.</text>
</comment>
<organism evidence="15 16">
    <name type="scientific">Asterophora parasitica</name>
    <dbReference type="NCBI Taxonomy" id="117018"/>
    <lineage>
        <taxon>Eukaryota</taxon>
        <taxon>Fungi</taxon>
        <taxon>Dikarya</taxon>
        <taxon>Basidiomycota</taxon>
        <taxon>Agaricomycotina</taxon>
        <taxon>Agaricomycetes</taxon>
        <taxon>Agaricomycetidae</taxon>
        <taxon>Agaricales</taxon>
        <taxon>Tricholomatineae</taxon>
        <taxon>Lyophyllaceae</taxon>
        <taxon>Asterophora</taxon>
    </lineage>
</organism>
<comment type="caution">
    <text evidence="15">The sequence shown here is derived from an EMBL/GenBank/DDBJ whole genome shotgun (WGS) entry which is preliminary data.</text>
</comment>
<evidence type="ECO:0000256" key="11">
    <source>
        <dbReference type="ARBA" id="ARBA00023033"/>
    </source>
</evidence>
<dbReference type="InterPro" id="IPR036396">
    <property type="entry name" value="Cyt_P450_sf"/>
</dbReference>
<evidence type="ECO:0000256" key="14">
    <source>
        <dbReference type="RuleBase" id="RU000461"/>
    </source>
</evidence>
<dbReference type="InterPro" id="IPR050121">
    <property type="entry name" value="Cytochrome_P450_monoxygenase"/>
</dbReference>
<proteinExistence type="inferred from homology"/>
<dbReference type="PROSITE" id="PS00086">
    <property type="entry name" value="CYTOCHROME_P450"/>
    <property type="match status" value="1"/>
</dbReference>
<dbReference type="GO" id="GO:0004497">
    <property type="term" value="F:monooxygenase activity"/>
    <property type="evidence" value="ECO:0007669"/>
    <property type="project" value="UniProtKB-KW"/>
</dbReference>
<keyword evidence="12" id="KW-0472">Membrane</keyword>
<evidence type="ECO:0000313" key="15">
    <source>
        <dbReference type="EMBL" id="KAG5646052.1"/>
    </source>
</evidence>
<name>A0A9P7G8K5_9AGAR</name>
<dbReference type="PANTHER" id="PTHR24305:SF166">
    <property type="entry name" value="CYTOCHROME P450 12A4, MITOCHONDRIAL-RELATED"/>
    <property type="match status" value="1"/>
</dbReference>
<dbReference type="InterPro" id="IPR002401">
    <property type="entry name" value="Cyt_P450_E_grp-I"/>
</dbReference>
<evidence type="ECO:0008006" key="17">
    <source>
        <dbReference type="Google" id="ProtNLM"/>
    </source>
</evidence>
<dbReference type="GO" id="GO:0020037">
    <property type="term" value="F:heme binding"/>
    <property type="evidence" value="ECO:0007669"/>
    <property type="project" value="InterPro"/>
</dbReference>
<comment type="similarity">
    <text evidence="4 14">Belongs to the cytochrome P450 family.</text>
</comment>
<evidence type="ECO:0000256" key="9">
    <source>
        <dbReference type="ARBA" id="ARBA00023002"/>
    </source>
</evidence>
<dbReference type="Proteomes" id="UP000775547">
    <property type="component" value="Unassembled WGS sequence"/>
</dbReference>
<dbReference type="PRINTS" id="PR00463">
    <property type="entry name" value="EP450I"/>
</dbReference>
<evidence type="ECO:0000256" key="8">
    <source>
        <dbReference type="ARBA" id="ARBA00022989"/>
    </source>
</evidence>
<dbReference type="EMBL" id="JABCKV010000027">
    <property type="protein sequence ID" value="KAG5646052.1"/>
    <property type="molecule type" value="Genomic_DNA"/>
</dbReference>
<evidence type="ECO:0000256" key="12">
    <source>
        <dbReference type="ARBA" id="ARBA00023136"/>
    </source>
</evidence>
<comment type="subcellular location">
    <subcellularLocation>
        <location evidence="2">Membrane</location>
    </subcellularLocation>
</comment>
<evidence type="ECO:0000256" key="13">
    <source>
        <dbReference type="PIRSR" id="PIRSR602401-1"/>
    </source>
</evidence>
<keyword evidence="8" id="KW-1133">Transmembrane helix</keyword>
<dbReference type="OrthoDB" id="1470350at2759"/>
<dbReference type="SUPFAM" id="SSF48264">
    <property type="entry name" value="Cytochrome P450"/>
    <property type="match status" value="1"/>
</dbReference>
<gene>
    <name evidence="15" type="ORF">DXG03_004475</name>
</gene>
<dbReference type="InterPro" id="IPR017972">
    <property type="entry name" value="Cyt_P450_CS"/>
</dbReference>
<evidence type="ECO:0000256" key="1">
    <source>
        <dbReference type="ARBA" id="ARBA00001971"/>
    </source>
</evidence>
<dbReference type="PRINTS" id="PR00385">
    <property type="entry name" value="P450"/>
</dbReference>
<accession>A0A9P7G8K5</accession>
<dbReference type="GO" id="GO:0016020">
    <property type="term" value="C:membrane"/>
    <property type="evidence" value="ECO:0007669"/>
    <property type="project" value="UniProtKB-SubCell"/>
</dbReference>
<protein>
    <recommendedName>
        <fullName evidence="17">Cytochrome P450</fullName>
    </recommendedName>
</protein>
<keyword evidence="6" id="KW-0812">Transmembrane</keyword>
<dbReference type="PANTHER" id="PTHR24305">
    <property type="entry name" value="CYTOCHROME P450"/>
    <property type="match status" value="1"/>
</dbReference>
<keyword evidence="11 14" id="KW-0503">Monooxygenase</keyword>
<keyword evidence="9 14" id="KW-0560">Oxidoreductase</keyword>
<evidence type="ECO:0000256" key="6">
    <source>
        <dbReference type="ARBA" id="ARBA00022692"/>
    </source>
</evidence>